<evidence type="ECO:0000313" key="3">
    <source>
        <dbReference type="Proteomes" id="UP000234420"/>
    </source>
</evidence>
<evidence type="ECO:0000256" key="1">
    <source>
        <dbReference type="SAM" id="Phobius"/>
    </source>
</evidence>
<accession>A0A2N4UPS0</accession>
<keyword evidence="1" id="KW-1133">Transmembrane helix</keyword>
<keyword evidence="1" id="KW-0812">Transmembrane</keyword>
<sequence>MLDVLKKVGLLLGDRLSANNCNGQLIKMENKNVANKKKEIKILGKKKKAAIAIIAILVAGGSFYGVYNAQKIAVSIAYSNYTSELNNVLGFHLISTNTNYGLTKSDMVSEFEIDPSIGAGGNPSAPQSRLLLTLNTTVKSSFLHIKSNTTLTLKGAQLKSIIQNIRSGKIVFKKNGQVLNTVQGYDTIQLPITIDTNATSNLFSFTNLIDTELAAIEIVGNGSINAHLRSSESNLLIEMKDDKSAVYKFTLPSLIATANGSKIAEIENLTFKQEHSNKGNEVAKSTCINGSKLSIDLSVLGQHMFRADINGLMLNTDTLLDNNEPTMFASTTMDIDNAYVPAAPFGIDSVDKLSMTISFDHLDKKTFSQMWEYLSKGNRRNYGSTNPFDNFSKVSPFNESNEPILNGLKFDAVIQANIYGKNANLHWNADVDKNYENIAMKDFLTLQKALSSTMTINAPLELYSKYVGANKRKQQVKNKEIIIKDGYVDTTIQYKDGKTTIRNIE</sequence>
<keyword evidence="3" id="KW-1185">Reference proteome</keyword>
<dbReference type="EMBL" id="NPIB01000021">
    <property type="protein sequence ID" value="PLC57008.1"/>
    <property type="molecule type" value="Genomic_DNA"/>
</dbReference>
<dbReference type="Proteomes" id="UP000234420">
    <property type="component" value="Unassembled WGS sequence"/>
</dbReference>
<feature type="transmembrane region" description="Helical" evidence="1">
    <location>
        <begin position="49"/>
        <end position="67"/>
    </location>
</feature>
<dbReference type="RefSeq" id="WP_065207990.1">
    <property type="nucleotide sequence ID" value="NZ_JABJXE010000011.1"/>
</dbReference>
<proteinExistence type="predicted"/>
<protein>
    <submittedName>
        <fullName evidence="2">Uncharacterized protein</fullName>
    </submittedName>
</protein>
<gene>
    <name evidence="2" type="ORF">CIK00_15440</name>
</gene>
<name>A0A2N4UPS0_9GAMM</name>
<comment type="caution">
    <text evidence="2">The sequence shown here is derived from an EMBL/GenBank/DDBJ whole genome shotgun (WGS) entry which is preliminary data.</text>
</comment>
<keyword evidence="1" id="KW-0472">Membrane</keyword>
<organism evidence="2 3">
    <name type="scientific">Photobacterium carnosum</name>
    <dbReference type="NCBI Taxonomy" id="2023717"/>
    <lineage>
        <taxon>Bacteria</taxon>
        <taxon>Pseudomonadati</taxon>
        <taxon>Pseudomonadota</taxon>
        <taxon>Gammaproteobacteria</taxon>
        <taxon>Vibrionales</taxon>
        <taxon>Vibrionaceae</taxon>
        <taxon>Photobacterium</taxon>
    </lineage>
</organism>
<evidence type="ECO:0000313" key="2">
    <source>
        <dbReference type="EMBL" id="PLC57008.1"/>
    </source>
</evidence>
<reference evidence="2 3" key="1">
    <citation type="journal article" date="2018" name="Syst. Appl. Microbiol.">
        <title>Photobacterium carnosum sp. nov., isolated from spoiled modified atmosphere packaged poultry meat.</title>
        <authorList>
            <person name="Hilgarth M."/>
            <person name="Fuertes S."/>
            <person name="Ehrmann M."/>
            <person name="Vogel R.F."/>
        </authorList>
    </citation>
    <scope>NUCLEOTIDE SEQUENCE [LARGE SCALE GENOMIC DNA]</scope>
    <source>
        <strain evidence="2 3">TMW 2.2021</strain>
    </source>
</reference>
<dbReference type="AlphaFoldDB" id="A0A2N4UPS0"/>